<dbReference type="EMBL" id="JACHKA010000001">
    <property type="protein sequence ID" value="MBB5985520.1"/>
    <property type="molecule type" value="Genomic_DNA"/>
</dbReference>
<keyword evidence="1" id="KW-0472">Membrane</keyword>
<evidence type="ECO:0000313" key="2">
    <source>
        <dbReference type="EMBL" id="MBB5985520.1"/>
    </source>
</evidence>
<sequence length="89" mass="9869">MMHEMAECWINQVYWIYIFQNQSVAGYILVAVKVSAFSRQRIGARTETSRVAESHADARPHENGMDRGIARGLHDCAAGLSNMALQSGS</sequence>
<evidence type="ECO:0000256" key="1">
    <source>
        <dbReference type="SAM" id="Phobius"/>
    </source>
</evidence>
<name>A0ABR6NE08_9SPHN</name>
<proteinExistence type="predicted"/>
<feature type="transmembrane region" description="Helical" evidence="1">
    <location>
        <begin position="12"/>
        <end position="32"/>
    </location>
</feature>
<keyword evidence="3" id="KW-1185">Reference proteome</keyword>
<reference evidence="2 3" key="1">
    <citation type="submission" date="2020-08" db="EMBL/GenBank/DDBJ databases">
        <title>Exploring microbial biodiversity for novel pathways involved in the catabolism of aromatic compounds derived from lignin.</title>
        <authorList>
            <person name="Elkins J."/>
        </authorList>
    </citation>
    <scope>NUCLEOTIDE SEQUENCE [LARGE SCALE GENOMIC DNA]</scope>
    <source>
        <strain evidence="2 3">B1D3A</strain>
    </source>
</reference>
<comment type="caution">
    <text evidence="2">The sequence shown here is derived from an EMBL/GenBank/DDBJ whole genome shotgun (WGS) entry which is preliminary data.</text>
</comment>
<gene>
    <name evidence="2" type="ORF">HNP60_001494</name>
</gene>
<dbReference type="RefSeq" id="WP_184152026.1">
    <property type="nucleotide sequence ID" value="NZ_JACHKA010000001.1"/>
</dbReference>
<accession>A0ABR6NE08</accession>
<organism evidence="2 3">
    <name type="scientific">Sphingobium lignivorans</name>
    <dbReference type="NCBI Taxonomy" id="2735886"/>
    <lineage>
        <taxon>Bacteria</taxon>
        <taxon>Pseudomonadati</taxon>
        <taxon>Pseudomonadota</taxon>
        <taxon>Alphaproteobacteria</taxon>
        <taxon>Sphingomonadales</taxon>
        <taxon>Sphingomonadaceae</taxon>
        <taxon>Sphingobium</taxon>
    </lineage>
</organism>
<protein>
    <submittedName>
        <fullName evidence="2">Uncharacterized protein</fullName>
    </submittedName>
</protein>
<dbReference type="Proteomes" id="UP001138540">
    <property type="component" value="Unassembled WGS sequence"/>
</dbReference>
<evidence type="ECO:0000313" key="3">
    <source>
        <dbReference type="Proteomes" id="UP001138540"/>
    </source>
</evidence>
<keyword evidence="1" id="KW-0812">Transmembrane</keyword>
<keyword evidence="1" id="KW-1133">Transmembrane helix</keyword>